<evidence type="ECO:0000313" key="6">
    <source>
        <dbReference type="Proteomes" id="UP000228945"/>
    </source>
</evidence>
<dbReference type="OrthoDB" id="9811754at2"/>
<keyword evidence="1" id="KW-0812">Transmembrane</keyword>
<evidence type="ECO:0000259" key="3">
    <source>
        <dbReference type="Pfam" id="PF25917"/>
    </source>
</evidence>
<dbReference type="InterPro" id="IPR058625">
    <property type="entry name" value="MdtA-like_BSH"/>
</dbReference>
<dbReference type="AlphaFoldDB" id="A0A2D2B328"/>
<keyword evidence="6" id="KW-1185">Reference proteome</keyword>
<dbReference type="GO" id="GO:0055085">
    <property type="term" value="P:transmembrane transport"/>
    <property type="evidence" value="ECO:0007669"/>
    <property type="project" value="InterPro"/>
</dbReference>
<dbReference type="KEGG" id="cmb:CSW64_20880"/>
<name>A0A2D2B328_9CAUL</name>
<dbReference type="Proteomes" id="UP000228945">
    <property type="component" value="Chromosome"/>
</dbReference>
<accession>A0A2D2B328</accession>
<feature type="transmembrane region" description="Helical" evidence="1">
    <location>
        <begin position="12"/>
        <end position="31"/>
    </location>
</feature>
<evidence type="ECO:0000313" key="5">
    <source>
        <dbReference type="EMBL" id="ATQ44665.1"/>
    </source>
</evidence>
<dbReference type="InterPro" id="IPR058624">
    <property type="entry name" value="MdtA-like_HH"/>
</dbReference>
<feature type="domain" description="p-hydroxybenzoic acid efflux pump subunit AaeA-like beta-barrel" evidence="4">
    <location>
        <begin position="250"/>
        <end position="325"/>
    </location>
</feature>
<dbReference type="InterPro" id="IPR058634">
    <property type="entry name" value="AaeA-lik-b-barrel"/>
</dbReference>
<proteinExistence type="predicted"/>
<evidence type="ECO:0000259" key="4">
    <source>
        <dbReference type="Pfam" id="PF25963"/>
    </source>
</evidence>
<dbReference type="EMBL" id="CP024201">
    <property type="protein sequence ID" value="ATQ44665.1"/>
    <property type="molecule type" value="Genomic_DNA"/>
</dbReference>
<dbReference type="PANTHER" id="PTHR30386">
    <property type="entry name" value="MEMBRANE FUSION SUBUNIT OF EMRAB-TOLC MULTIDRUG EFFLUX PUMP"/>
    <property type="match status" value="1"/>
</dbReference>
<feature type="domain" description="Multidrug resistance protein MdtA-like alpha-helical hairpin" evidence="2">
    <location>
        <begin position="121"/>
        <end position="176"/>
    </location>
</feature>
<reference evidence="5 6" key="1">
    <citation type="submission" date="2017-10" db="EMBL/GenBank/DDBJ databases">
        <title>Genome sequence of Caulobacter mirabilis FWC38.</title>
        <authorList>
            <person name="Fiebig A."/>
            <person name="Crosson S."/>
        </authorList>
    </citation>
    <scope>NUCLEOTIDE SEQUENCE [LARGE SCALE GENOMIC DNA]</scope>
    <source>
        <strain evidence="5 6">FWC 38</strain>
    </source>
</reference>
<evidence type="ECO:0000256" key="1">
    <source>
        <dbReference type="SAM" id="Phobius"/>
    </source>
</evidence>
<dbReference type="Gene3D" id="1.10.287.470">
    <property type="entry name" value="Helix hairpin bin"/>
    <property type="match status" value="1"/>
</dbReference>
<sequence>MSSVPKNKFVPLIVGGAVGLAVLVGGVFWWIDKHHYEATDNAFVQADTVQVSPQVSGYVVEVLVADNAHVEAGQVLARIDPTTFQAKLDQAIANASAAEAAVKAVDDKAALEQAVIAERVAGVASARAEAGRSQADLGRYRELAGKGWVSDQKLQTVRAGAEQSAAGVAQAQAALEAERRSAESLGSAKAQSIAAAAAARAAVEQARLDLERTVIRAPAAGVVGARAIRPGQLVQPGAALMSIVPLGQTYVVANFKETQMARLRIGQKVEVKADAFGDQAIAAHVQSFAPATGQEFALIPVENAVGNFTKVTQRVPVRIVIDRKAPLGGGLRPGLSVKVKVDVRDQSGVSFADSAVASTQFVRRGQSQ</sequence>
<dbReference type="PANTHER" id="PTHR30386:SF24">
    <property type="entry name" value="MULTIDRUG RESISTANCE EFFLUX PUMP"/>
    <property type="match status" value="1"/>
</dbReference>
<dbReference type="Gene3D" id="2.40.50.100">
    <property type="match status" value="1"/>
</dbReference>
<keyword evidence="1" id="KW-0472">Membrane</keyword>
<dbReference type="Pfam" id="PF25876">
    <property type="entry name" value="HH_MFP_RND"/>
    <property type="match status" value="1"/>
</dbReference>
<dbReference type="SUPFAM" id="SSF111369">
    <property type="entry name" value="HlyD-like secretion proteins"/>
    <property type="match status" value="2"/>
</dbReference>
<dbReference type="Pfam" id="PF25917">
    <property type="entry name" value="BSH_RND"/>
    <property type="match status" value="1"/>
</dbReference>
<organism evidence="5 6">
    <name type="scientific">Caulobacter mirabilis</name>
    <dbReference type="NCBI Taxonomy" id="69666"/>
    <lineage>
        <taxon>Bacteria</taxon>
        <taxon>Pseudomonadati</taxon>
        <taxon>Pseudomonadota</taxon>
        <taxon>Alphaproteobacteria</taxon>
        <taxon>Caulobacterales</taxon>
        <taxon>Caulobacteraceae</taxon>
        <taxon>Caulobacter</taxon>
    </lineage>
</organism>
<feature type="domain" description="Multidrug resistance protein MdtA-like barrel-sandwich hybrid" evidence="3">
    <location>
        <begin position="48"/>
        <end position="244"/>
    </location>
</feature>
<dbReference type="RefSeq" id="WP_099623913.1">
    <property type="nucleotide sequence ID" value="NZ_CP024201.1"/>
</dbReference>
<keyword evidence="1" id="KW-1133">Transmembrane helix</keyword>
<protein>
    <submittedName>
        <fullName evidence="5">Hemolysin secretion protein D</fullName>
    </submittedName>
</protein>
<gene>
    <name evidence="5" type="ORF">CSW64_20880</name>
</gene>
<dbReference type="Pfam" id="PF25963">
    <property type="entry name" value="Beta-barrel_AAEA"/>
    <property type="match status" value="1"/>
</dbReference>
<dbReference type="InterPro" id="IPR050739">
    <property type="entry name" value="MFP"/>
</dbReference>
<evidence type="ECO:0000259" key="2">
    <source>
        <dbReference type="Pfam" id="PF25876"/>
    </source>
</evidence>
<dbReference type="Gene3D" id="2.40.30.170">
    <property type="match status" value="1"/>
</dbReference>